<dbReference type="GO" id="GO:0043022">
    <property type="term" value="F:ribosome binding"/>
    <property type="evidence" value="ECO:0007669"/>
    <property type="project" value="TreeGrafter"/>
</dbReference>
<reference evidence="3" key="2">
    <citation type="submission" date="2018-05" db="EMBL/GenBank/DDBJ databases">
        <title>OpunRS2 (Oryza punctata Reference Sequence Version 2).</title>
        <authorList>
            <person name="Zhang J."/>
            <person name="Kudrna D."/>
            <person name="Lee S."/>
            <person name="Talag J."/>
            <person name="Welchert J."/>
            <person name="Wing R.A."/>
        </authorList>
    </citation>
    <scope>NUCLEOTIDE SEQUENCE [LARGE SCALE GENOMIC DNA]</scope>
</reference>
<dbReference type="SUPFAM" id="SSF57850">
    <property type="entry name" value="RING/U-box"/>
    <property type="match status" value="1"/>
</dbReference>
<evidence type="ECO:0000313" key="4">
    <source>
        <dbReference type="Proteomes" id="UP000026962"/>
    </source>
</evidence>
<reference evidence="3" key="1">
    <citation type="submission" date="2015-04" db="UniProtKB">
        <authorList>
            <consortium name="EnsemblPlants"/>
        </authorList>
    </citation>
    <scope>IDENTIFICATION</scope>
</reference>
<dbReference type="AlphaFoldDB" id="A0A0E0LKK9"/>
<name>A0A0E0LKK9_ORYPU</name>
<evidence type="ECO:0000259" key="2">
    <source>
        <dbReference type="PROSITE" id="PS50089"/>
    </source>
</evidence>
<dbReference type="PANTHER" id="PTHR22938">
    <property type="entry name" value="ZINC FINGER PROTEIN 598"/>
    <property type="match status" value="1"/>
</dbReference>
<dbReference type="Gramene" id="OPUNC07G13000.1">
    <property type="protein sequence ID" value="OPUNC07G13000.1"/>
    <property type="gene ID" value="OPUNC07G13000"/>
</dbReference>
<dbReference type="PANTHER" id="PTHR22938:SF15">
    <property type="entry name" value="OS01G0568000 PROTEIN"/>
    <property type="match status" value="1"/>
</dbReference>
<feature type="domain" description="RING-type" evidence="2">
    <location>
        <begin position="29"/>
        <end position="70"/>
    </location>
</feature>
<dbReference type="Proteomes" id="UP000026962">
    <property type="component" value="Chromosome 7"/>
</dbReference>
<protein>
    <recommendedName>
        <fullName evidence="2">RING-type domain-containing protein</fullName>
    </recommendedName>
</protein>
<dbReference type="PROSITE" id="PS50089">
    <property type="entry name" value="ZF_RING_2"/>
    <property type="match status" value="1"/>
</dbReference>
<dbReference type="InterPro" id="IPR001841">
    <property type="entry name" value="Znf_RING"/>
</dbReference>
<sequence>MTMSHTVVDIELQGVAHEDAATATVMRCCAVCMEPLEWVVIGSCGHHVVCGSCIVRVHFVDEDKLCRQCKAPFPLVVVVRGDCPHSGANILAELPSSPMSKTSQGRAGDFWFNIDTAAYFADENAGC</sequence>
<keyword evidence="4" id="KW-1185">Reference proteome</keyword>
<dbReference type="STRING" id="4537.A0A0E0LKK9"/>
<dbReference type="OMA" id="CINGADI"/>
<dbReference type="Gene3D" id="3.30.40.10">
    <property type="entry name" value="Zinc/RING finger domain, C3HC4 (zinc finger)"/>
    <property type="match status" value="1"/>
</dbReference>
<organism evidence="3">
    <name type="scientific">Oryza punctata</name>
    <name type="common">Red rice</name>
    <dbReference type="NCBI Taxonomy" id="4537"/>
    <lineage>
        <taxon>Eukaryota</taxon>
        <taxon>Viridiplantae</taxon>
        <taxon>Streptophyta</taxon>
        <taxon>Embryophyta</taxon>
        <taxon>Tracheophyta</taxon>
        <taxon>Spermatophyta</taxon>
        <taxon>Magnoliopsida</taxon>
        <taxon>Liliopsida</taxon>
        <taxon>Poales</taxon>
        <taxon>Poaceae</taxon>
        <taxon>BOP clade</taxon>
        <taxon>Oryzoideae</taxon>
        <taxon>Oryzeae</taxon>
        <taxon>Oryzinae</taxon>
        <taxon>Oryza</taxon>
    </lineage>
</organism>
<dbReference type="eggNOG" id="KOG2231">
    <property type="taxonomic scope" value="Eukaryota"/>
</dbReference>
<keyword evidence="1" id="KW-0862">Zinc</keyword>
<keyword evidence="1" id="KW-0479">Metal-binding</keyword>
<dbReference type="GO" id="GO:0016567">
    <property type="term" value="P:protein ubiquitination"/>
    <property type="evidence" value="ECO:0007669"/>
    <property type="project" value="TreeGrafter"/>
</dbReference>
<evidence type="ECO:0000256" key="1">
    <source>
        <dbReference type="PROSITE-ProRule" id="PRU00175"/>
    </source>
</evidence>
<dbReference type="InterPro" id="IPR044288">
    <property type="entry name" value="ZNF598/HEL2"/>
</dbReference>
<keyword evidence="1" id="KW-0863">Zinc-finger</keyword>
<dbReference type="EnsemblPlants" id="OPUNC07G13000.1">
    <property type="protein sequence ID" value="OPUNC07G13000.1"/>
    <property type="gene ID" value="OPUNC07G13000"/>
</dbReference>
<dbReference type="GO" id="GO:0072344">
    <property type="term" value="P:rescue of stalled ribosome"/>
    <property type="evidence" value="ECO:0007669"/>
    <property type="project" value="InterPro"/>
</dbReference>
<dbReference type="GO" id="GO:0008270">
    <property type="term" value="F:zinc ion binding"/>
    <property type="evidence" value="ECO:0007669"/>
    <property type="project" value="UniProtKB-KW"/>
</dbReference>
<evidence type="ECO:0000313" key="3">
    <source>
        <dbReference type="EnsemblPlants" id="OPUNC07G13000.1"/>
    </source>
</evidence>
<accession>A0A0E0LKK9</accession>
<dbReference type="GO" id="GO:0061630">
    <property type="term" value="F:ubiquitin protein ligase activity"/>
    <property type="evidence" value="ECO:0007669"/>
    <property type="project" value="InterPro"/>
</dbReference>
<dbReference type="HOGENOM" id="CLU_098824_1_0_1"/>
<proteinExistence type="predicted"/>
<dbReference type="InterPro" id="IPR013083">
    <property type="entry name" value="Znf_RING/FYVE/PHD"/>
</dbReference>